<dbReference type="InterPro" id="IPR024079">
    <property type="entry name" value="MetalloPept_cat_dom_sf"/>
</dbReference>
<dbReference type="EMBL" id="JARKHS020032691">
    <property type="protein sequence ID" value="KAK8759722.1"/>
    <property type="molecule type" value="Genomic_DNA"/>
</dbReference>
<organism evidence="4 5">
    <name type="scientific">Amblyomma americanum</name>
    <name type="common">Lone star tick</name>
    <dbReference type="NCBI Taxonomy" id="6943"/>
    <lineage>
        <taxon>Eukaryota</taxon>
        <taxon>Metazoa</taxon>
        <taxon>Ecdysozoa</taxon>
        <taxon>Arthropoda</taxon>
        <taxon>Chelicerata</taxon>
        <taxon>Arachnida</taxon>
        <taxon>Acari</taxon>
        <taxon>Parasitiformes</taxon>
        <taxon>Ixodida</taxon>
        <taxon>Ixodoidea</taxon>
        <taxon>Ixodidae</taxon>
        <taxon>Amblyomminae</taxon>
        <taxon>Amblyomma</taxon>
    </lineage>
</organism>
<dbReference type="GO" id="GO:0005886">
    <property type="term" value="C:plasma membrane"/>
    <property type="evidence" value="ECO:0007669"/>
    <property type="project" value="TreeGrafter"/>
</dbReference>
<sequence>MVNPKADPCEDLNAFACSRWRPVGGSYDNYGAALDSLAFHDWFDGFYSSLVEGSDHLFAGAKPLAMFEACVQNSTGGSEEGKRMLRGFMSKLRIPWPDEPSADVDPLGVLIDLWHLGLWFDLEPLRLPTKSPAFDEGTTSDGHTGSNSSRRHLFMKMGQFVGFWSVHHSEILHEHSYIDYWDTFYAAFGAGLPKRSDAYVKHVSTVEAAVFEELLGVVNNENKEPAQFELGDIGVRTPRLPASRWIEQLSANTAPVKEATNGSVFAALADRDLLAAKYADKAKAAERRHVFCATEVEDAYGPLVPALYVFPRFTSRIRRLVDDVFSNVCEAARDKVSSLVWADKATRQVALKKLHKMRTVLWPPEFILSNERLNELYANFAASITTNTSLFIEHWVDAQKSLRVLYDVPGFRKDPDMPPNYVLPYFDYDYLQNRVLISVAALHGVLKAVQATPAVLYGGLGFSFARQLLRALDSGGLKIDPEGNVLPDTWASPQAACVAPAYDSPFPEIPALEATHAAFQHQRRRKPKDPNDDDTNDAAQDLLHRRIMSEYTEQQVFFITACFTLCRLPKTIK</sequence>
<evidence type="ECO:0000256" key="1">
    <source>
        <dbReference type="ARBA" id="ARBA00007357"/>
    </source>
</evidence>
<dbReference type="Pfam" id="PF05649">
    <property type="entry name" value="Peptidase_M13_N"/>
    <property type="match status" value="1"/>
</dbReference>
<accession>A0AAQ4DB82</accession>
<comment type="similarity">
    <text evidence="1">Belongs to the peptidase M13 family.</text>
</comment>
<gene>
    <name evidence="4" type="ORF">V5799_002650</name>
</gene>
<comment type="caution">
    <text evidence="4">The sequence shown here is derived from an EMBL/GenBank/DDBJ whole genome shotgun (WGS) entry which is preliminary data.</text>
</comment>
<dbReference type="InterPro" id="IPR000718">
    <property type="entry name" value="Peptidase_M13"/>
</dbReference>
<dbReference type="AlphaFoldDB" id="A0AAQ4DB82"/>
<feature type="domain" description="Peptidase M13 N-terminal" evidence="3">
    <location>
        <begin position="283"/>
        <end position="359"/>
    </location>
</feature>
<evidence type="ECO:0000313" key="5">
    <source>
        <dbReference type="Proteomes" id="UP001321473"/>
    </source>
</evidence>
<dbReference type="InterPro" id="IPR008753">
    <property type="entry name" value="Peptidase_M13_N"/>
</dbReference>
<keyword evidence="5" id="KW-1185">Reference proteome</keyword>
<dbReference type="Gene3D" id="3.40.390.10">
    <property type="entry name" value="Collagenase (Catalytic Domain)"/>
    <property type="match status" value="1"/>
</dbReference>
<dbReference type="PANTHER" id="PTHR11733:SF241">
    <property type="entry name" value="GH26575P-RELATED"/>
    <property type="match status" value="1"/>
</dbReference>
<dbReference type="GO" id="GO:0004222">
    <property type="term" value="F:metalloendopeptidase activity"/>
    <property type="evidence" value="ECO:0007669"/>
    <property type="project" value="InterPro"/>
</dbReference>
<dbReference type="SUPFAM" id="SSF55486">
    <property type="entry name" value="Metalloproteases ('zincins'), catalytic domain"/>
    <property type="match status" value="1"/>
</dbReference>
<proteinExistence type="inferred from homology"/>
<evidence type="ECO:0000259" key="3">
    <source>
        <dbReference type="Pfam" id="PF05649"/>
    </source>
</evidence>
<name>A0AAQ4DB82_AMBAM</name>
<feature type="region of interest" description="Disordered" evidence="2">
    <location>
        <begin position="517"/>
        <end position="537"/>
    </location>
</feature>
<evidence type="ECO:0000256" key="2">
    <source>
        <dbReference type="SAM" id="MobiDB-lite"/>
    </source>
</evidence>
<dbReference type="PROSITE" id="PS51885">
    <property type="entry name" value="NEPRILYSIN"/>
    <property type="match status" value="1"/>
</dbReference>
<protein>
    <recommendedName>
        <fullName evidence="3">Peptidase M13 N-terminal domain-containing protein</fullName>
    </recommendedName>
</protein>
<dbReference type="Proteomes" id="UP001321473">
    <property type="component" value="Unassembled WGS sequence"/>
</dbReference>
<reference evidence="4 5" key="1">
    <citation type="journal article" date="2023" name="Arcadia Sci">
        <title>De novo assembly of a long-read Amblyomma americanum tick genome.</title>
        <authorList>
            <person name="Chou S."/>
            <person name="Poskanzer K.E."/>
            <person name="Rollins M."/>
            <person name="Thuy-Boun P.S."/>
        </authorList>
    </citation>
    <scope>NUCLEOTIDE SEQUENCE [LARGE SCALE GENOMIC DNA]</scope>
    <source>
        <strain evidence="4">F_SG_1</strain>
        <tissue evidence="4">Salivary glands</tissue>
    </source>
</reference>
<dbReference type="GO" id="GO:0016485">
    <property type="term" value="P:protein processing"/>
    <property type="evidence" value="ECO:0007669"/>
    <property type="project" value="TreeGrafter"/>
</dbReference>
<dbReference type="PANTHER" id="PTHR11733">
    <property type="entry name" value="ZINC METALLOPROTEASE FAMILY M13 NEPRILYSIN-RELATED"/>
    <property type="match status" value="1"/>
</dbReference>
<evidence type="ECO:0000313" key="4">
    <source>
        <dbReference type="EMBL" id="KAK8759722.1"/>
    </source>
</evidence>